<evidence type="ECO:0000313" key="1">
    <source>
        <dbReference type="EMBL" id="EMR69081.1"/>
    </source>
</evidence>
<dbReference type="Proteomes" id="UP000012174">
    <property type="component" value="Unassembled WGS sequence"/>
</dbReference>
<dbReference type="OMA" id="LETFTWD"/>
<evidence type="ECO:0000313" key="2">
    <source>
        <dbReference type="Proteomes" id="UP000012174"/>
    </source>
</evidence>
<dbReference type="AlphaFoldDB" id="M7TGL4"/>
<protein>
    <submittedName>
        <fullName evidence="1">Putative f-box domain protein</fullName>
    </submittedName>
</protein>
<name>M7TGL4_EUTLA</name>
<dbReference type="OrthoDB" id="5138542at2759"/>
<dbReference type="eggNOG" id="ENOG502S4F2">
    <property type="taxonomic scope" value="Eukaryota"/>
</dbReference>
<organism evidence="1 2">
    <name type="scientific">Eutypa lata (strain UCR-EL1)</name>
    <name type="common">Grapevine dieback disease fungus</name>
    <name type="synonym">Eutypa armeniacae</name>
    <dbReference type="NCBI Taxonomy" id="1287681"/>
    <lineage>
        <taxon>Eukaryota</taxon>
        <taxon>Fungi</taxon>
        <taxon>Dikarya</taxon>
        <taxon>Ascomycota</taxon>
        <taxon>Pezizomycotina</taxon>
        <taxon>Sordariomycetes</taxon>
        <taxon>Xylariomycetidae</taxon>
        <taxon>Xylariales</taxon>
        <taxon>Diatrypaceae</taxon>
        <taxon>Eutypa</taxon>
    </lineage>
</organism>
<dbReference type="KEGG" id="ela:UCREL1_3896"/>
<keyword evidence="2" id="KW-1185">Reference proteome</keyword>
<accession>M7TGL4</accession>
<dbReference type="EMBL" id="KB706136">
    <property type="protein sequence ID" value="EMR69081.1"/>
    <property type="molecule type" value="Genomic_DNA"/>
</dbReference>
<gene>
    <name evidence="1" type="ORF">UCREL1_3896</name>
</gene>
<sequence>MLGVWLSSHRDGLQTIDIGFLSRAGRGPVLDVSEFPSLTSLKLSRHSFSDRLESLPESYPQQLLAPNLETFTWDFDSDDGDPVPWNGFGELEERWLEGFVKTAGSKSPLLKTIRIIFRPDEEDSKASDGYPWDRLDRVRERCRPLGIRLEYDEPPLSKEAWLKGLEDEERGRGSVEVEDVGNAPR</sequence>
<dbReference type="HOGENOM" id="CLU_112094_0_0_1"/>
<proteinExistence type="predicted"/>
<reference evidence="2" key="1">
    <citation type="journal article" date="2013" name="Genome Announc.">
        <title>Draft genome sequence of the grapevine dieback fungus Eutypa lata UCR-EL1.</title>
        <authorList>
            <person name="Blanco-Ulate B."/>
            <person name="Rolshausen P.E."/>
            <person name="Cantu D."/>
        </authorList>
    </citation>
    <scope>NUCLEOTIDE SEQUENCE [LARGE SCALE GENOMIC DNA]</scope>
    <source>
        <strain evidence="2">UCR-EL1</strain>
    </source>
</reference>